<reference evidence="1 2" key="1">
    <citation type="submission" date="2014-08" db="EMBL/GenBank/DDBJ databases">
        <title>Porphyromonas cangingivalis strain:COT-109_OH1386 Genome sequencing.</title>
        <authorList>
            <person name="Wallis C."/>
            <person name="Deusch O."/>
            <person name="O'Flynn C."/>
            <person name="Davis I."/>
            <person name="Jospin G."/>
            <person name="Darling A.E."/>
            <person name="Coil D.A."/>
            <person name="Alexiev A."/>
            <person name="Horsfall A."/>
            <person name="Kirkwood N."/>
            <person name="Harris S."/>
            <person name="Eisen J.A."/>
        </authorList>
    </citation>
    <scope>NUCLEOTIDE SEQUENCE [LARGE SCALE GENOMIC DNA]</scope>
    <source>
        <strain evidence="2">COT-109 OH1386</strain>
    </source>
</reference>
<evidence type="ECO:0000313" key="2">
    <source>
        <dbReference type="Proteomes" id="UP000030125"/>
    </source>
</evidence>
<dbReference type="AlphaFoldDB" id="A0A0A2ELF9"/>
<name>A0A0A2ELF9_PORCN</name>
<comment type="caution">
    <text evidence="1">The sequence shown here is derived from an EMBL/GenBank/DDBJ whole genome shotgun (WGS) entry which is preliminary data.</text>
</comment>
<dbReference type="RefSeq" id="WP_036851964.1">
    <property type="nucleotide sequence ID" value="NZ_JQJD01000047.1"/>
</dbReference>
<evidence type="ECO:0000313" key="1">
    <source>
        <dbReference type="EMBL" id="KGN79696.1"/>
    </source>
</evidence>
<dbReference type="EMBL" id="JQJD01000047">
    <property type="protein sequence ID" value="KGN79696.1"/>
    <property type="molecule type" value="Genomic_DNA"/>
</dbReference>
<protein>
    <submittedName>
        <fullName evidence="1">Uncharacterized protein</fullName>
    </submittedName>
</protein>
<keyword evidence="2" id="KW-1185">Reference proteome</keyword>
<dbReference type="eggNOG" id="ENOG50310GM">
    <property type="taxonomic scope" value="Bacteria"/>
</dbReference>
<sequence length="234" mass="26109">MKTIYKILLLVAIVGLVWVSVESIMNPIRFKKEKGTREAAIIAKLIDIRKAQIAYKQQFNRHAGSFEELINWLNNGQVPTVRKEGELTDKQLEAGMTEAKAVEIVAKARRTGDWKEAEKEGLVSIVDGQRVYFTRDTTWSVAKEGLFPEGYDVNSLAIVPGTNEKFVMDTASVETASGISIKVFEASVPYEVYLQGLDKNLIKNLESVAETINRYPGLKVGSLKEVNNNAGNWE</sequence>
<gene>
    <name evidence="1" type="ORF">HQ35_06730</name>
</gene>
<organism evidence="1 2">
    <name type="scientific">Porphyromonas cangingivalis</name>
    <dbReference type="NCBI Taxonomy" id="36874"/>
    <lineage>
        <taxon>Bacteria</taxon>
        <taxon>Pseudomonadati</taxon>
        <taxon>Bacteroidota</taxon>
        <taxon>Bacteroidia</taxon>
        <taxon>Bacteroidales</taxon>
        <taxon>Porphyromonadaceae</taxon>
        <taxon>Porphyromonas</taxon>
    </lineage>
</organism>
<proteinExistence type="predicted"/>
<dbReference type="Proteomes" id="UP000030125">
    <property type="component" value="Unassembled WGS sequence"/>
</dbReference>
<dbReference type="OrthoDB" id="1466422at2"/>
<dbReference type="STRING" id="36874.HQ34_06445"/>
<accession>A0A0A2ELF9</accession>